<proteinExistence type="predicted"/>
<sequence length="64" mass="6903">MLLGIASAAGVDASRLRVAKLETAPSAALHGLLSVIRAQRPHLASMTYVEFLCHVHRQIQNKLA</sequence>
<reference evidence="1" key="2">
    <citation type="submission" date="2024-10" db="UniProtKB">
        <authorList>
            <consortium name="EnsemblProtists"/>
        </authorList>
    </citation>
    <scope>IDENTIFICATION</scope>
</reference>
<evidence type="ECO:0000313" key="2">
    <source>
        <dbReference type="Proteomes" id="UP000013827"/>
    </source>
</evidence>
<accession>A0A0D3IJ24</accession>
<dbReference type="AlphaFoldDB" id="A0A0D3IJ24"/>
<name>A0A0D3IJ24_EMIH1</name>
<dbReference type="Proteomes" id="UP000013827">
    <property type="component" value="Unassembled WGS sequence"/>
</dbReference>
<organism evidence="1 2">
    <name type="scientific">Emiliania huxleyi (strain CCMP1516)</name>
    <dbReference type="NCBI Taxonomy" id="280463"/>
    <lineage>
        <taxon>Eukaryota</taxon>
        <taxon>Haptista</taxon>
        <taxon>Haptophyta</taxon>
        <taxon>Prymnesiophyceae</taxon>
        <taxon>Isochrysidales</taxon>
        <taxon>Noelaerhabdaceae</taxon>
        <taxon>Emiliania</taxon>
    </lineage>
</organism>
<protein>
    <submittedName>
        <fullName evidence="1">Uncharacterized protein</fullName>
    </submittedName>
</protein>
<dbReference type="EnsemblProtists" id="EOD11259">
    <property type="protein sequence ID" value="EOD11259"/>
    <property type="gene ID" value="EMIHUDRAFT_248010"/>
</dbReference>
<keyword evidence="2" id="KW-1185">Reference proteome</keyword>
<reference evidence="2" key="1">
    <citation type="journal article" date="2013" name="Nature">
        <title>Pan genome of the phytoplankton Emiliania underpins its global distribution.</title>
        <authorList>
            <person name="Read B.A."/>
            <person name="Kegel J."/>
            <person name="Klute M.J."/>
            <person name="Kuo A."/>
            <person name="Lefebvre S.C."/>
            <person name="Maumus F."/>
            <person name="Mayer C."/>
            <person name="Miller J."/>
            <person name="Monier A."/>
            <person name="Salamov A."/>
            <person name="Young J."/>
            <person name="Aguilar M."/>
            <person name="Claverie J.M."/>
            <person name="Frickenhaus S."/>
            <person name="Gonzalez K."/>
            <person name="Herman E.K."/>
            <person name="Lin Y.C."/>
            <person name="Napier J."/>
            <person name="Ogata H."/>
            <person name="Sarno A.F."/>
            <person name="Shmutz J."/>
            <person name="Schroeder D."/>
            <person name="de Vargas C."/>
            <person name="Verret F."/>
            <person name="von Dassow P."/>
            <person name="Valentin K."/>
            <person name="Van de Peer Y."/>
            <person name="Wheeler G."/>
            <person name="Dacks J.B."/>
            <person name="Delwiche C.F."/>
            <person name="Dyhrman S.T."/>
            <person name="Glockner G."/>
            <person name="John U."/>
            <person name="Richards T."/>
            <person name="Worden A.Z."/>
            <person name="Zhang X."/>
            <person name="Grigoriev I.V."/>
            <person name="Allen A.E."/>
            <person name="Bidle K."/>
            <person name="Borodovsky M."/>
            <person name="Bowler C."/>
            <person name="Brownlee C."/>
            <person name="Cock J.M."/>
            <person name="Elias M."/>
            <person name="Gladyshev V.N."/>
            <person name="Groth M."/>
            <person name="Guda C."/>
            <person name="Hadaegh A."/>
            <person name="Iglesias-Rodriguez M.D."/>
            <person name="Jenkins J."/>
            <person name="Jones B.M."/>
            <person name="Lawson T."/>
            <person name="Leese F."/>
            <person name="Lindquist E."/>
            <person name="Lobanov A."/>
            <person name="Lomsadze A."/>
            <person name="Malik S.B."/>
            <person name="Marsh M.E."/>
            <person name="Mackinder L."/>
            <person name="Mock T."/>
            <person name="Mueller-Roeber B."/>
            <person name="Pagarete A."/>
            <person name="Parker M."/>
            <person name="Probert I."/>
            <person name="Quesneville H."/>
            <person name="Raines C."/>
            <person name="Rensing S.A."/>
            <person name="Riano-Pachon D.M."/>
            <person name="Richier S."/>
            <person name="Rokitta S."/>
            <person name="Shiraiwa Y."/>
            <person name="Soanes D.M."/>
            <person name="van der Giezen M."/>
            <person name="Wahlund T.M."/>
            <person name="Williams B."/>
            <person name="Wilson W."/>
            <person name="Wolfe G."/>
            <person name="Wurch L.L."/>
        </authorList>
    </citation>
    <scope>NUCLEOTIDE SEQUENCE</scope>
</reference>
<dbReference type="PaxDb" id="2903-EOD11259"/>
<evidence type="ECO:0000313" key="1">
    <source>
        <dbReference type="EnsemblProtists" id="EOD11259"/>
    </source>
</evidence>